<proteinExistence type="predicted"/>
<accession>A0A8H6YUC2</accession>
<organism evidence="1 2">
    <name type="scientific">Mycena sanguinolenta</name>
    <dbReference type="NCBI Taxonomy" id="230812"/>
    <lineage>
        <taxon>Eukaryota</taxon>
        <taxon>Fungi</taxon>
        <taxon>Dikarya</taxon>
        <taxon>Basidiomycota</taxon>
        <taxon>Agaricomycotina</taxon>
        <taxon>Agaricomycetes</taxon>
        <taxon>Agaricomycetidae</taxon>
        <taxon>Agaricales</taxon>
        <taxon>Marasmiineae</taxon>
        <taxon>Mycenaceae</taxon>
        <taxon>Mycena</taxon>
    </lineage>
</organism>
<protein>
    <submittedName>
        <fullName evidence="1">Uncharacterized protein</fullName>
    </submittedName>
</protein>
<sequence length="118" mass="12869">MDLSPALLSCFIMTQDAYAPEVHERKARPAGVVFDEVPDHAHNNTSSVYTHAVSPDFDCRPVSPLVSECSESSHTTDDTTIGRTVGFGRKRHAVISTVRPDDLAQSKIVGFGWKQPSS</sequence>
<evidence type="ECO:0000313" key="2">
    <source>
        <dbReference type="Proteomes" id="UP000623467"/>
    </source>
</evidence>
<name>A0A8H6YUC2_9AGAR</name>
<keyword evidence="2" id="KW-1185">Reference proteome</keyword>
<dbReference type="EMBL" id="JACAZH010000005">
    <property type="protein sequence ID" value="KAF7367305.1"/>
    <property type="molecule type" value="Genomic_DNA"/>
</dbReference>
<comment type="caution">
    <text evidence="1">The sequence shown here is derived from an EMBL/GenBank/DDBJ whole genome shotgun (WGS) entry which is preliminary data.</text>
</comment>
<reference evidence="1" key="1">
    <citation type="submission" date="2020-05" db="EMBL/GenBank/DDBJ databases">
        <title>Mycena genomes resolve the evolution of fungal bioluminescence.</title>
        <authorList>
            <person name="Tsai I.J."/>
        </authorList>
    </citation>
    <scope>NUCLEOTIDE SEQUENCE</scope>
    <source>
        <strain evidence="1">160909Yilan</strain>
    </source>
</reference>
<evidence type="ECO:0000313" key="1">
    <source>
        <dbReference type="EMBL" id="KAF7367305.1"/>
    </source>
</evidence>
<gene>
    <name evidence="1" type="ORF">MSAN_00792600</name>
</gene>
<dbReference type="AlphaFoldDB" id="A0A8H6YUC2"/>
<dbReference type="Proteomes" id="UP000623467">
    <property type="component" value="Unassembled WGS sequence"/>
</dbReference>
<dbReference type="OrthoDB" id="3058952at2759"/>